<keyword evidence="4" id="KW-0798">TonB box</keyword>
<reference evidence="8 9" key="1">
    <citation type="submission" date="2019-02" db="EMBL/GenBank/DDBJ databases">
        <title>Prokaryotic population dynamics and viral predation in marine succession experiment using metagenomics: the confinement effect.</title>
        <authorList>
            <person name="Haro-Moreno J.M."/>
            <person name="Rodriguez-Valera F."/>
            <person name="Lopez-Perez M."/>
        </authorList>
    </citation>
    <scope>NUCLEOTIDE SEQUENCE [LARGE SCALE GENOMIC DNA]</scope>
    <source>
        <strain evidence="8">MED-G169</strain>
    </source>
</reference>
<dbReference type="InterPro" id="IPR036942">
    <property type="entry name" value="Beta-barrel_TonB_sf"/>
</dbReference>
<evidence type="ECO:0000313" key="9">
    <source>
        <dbReference type="Proteomes" id="UP000318148"/>
    </source>
</evidence>
<organism evidence="8 9">
    <name type="scientific">SAR92 clade bacterium</name>
    <dbReference type="NCBI Taxonomy" id="2315479"/>
    <lineage>
        <taxon>Bacteria</taxon>
        <taxon>Pseudomonadati</taxon>
        <taxon>Pseudomonadota</taxon>
        <taxon>Gammaproteobacteria</taxon>
        <taxon>Cellvibrionales</taxon>
        <taxon>Porticoccaceae</taxon>
        <taxon>SAR92 clade</taxon>
    </lineage>
</organism>
<keyword evidence="8" id="KW-0675">Receptor</keyword>
<feature type="domain" description="TonB-dependent receptor plug" evidence="7">
    <location>
        <begin position="45"/>
        <end position="169"/>
    </location>
</feature>
<evidence type="ECO:0000313" key="8">
    <source>
        <dbReference type="EMBL" id="RZO03769.1"/>
    </source>
</evidence>
<feature type="non-terminal residue" evidence="8">
    <location>
        <position position="714"/>
    </location>
</feature>
<comment type="similarity">
    <text evidence="4">Belongs to the TonB-dependent receptor family.</text>
</comment>
<dbReference type="AlphaFoldDB" id="A0A520LJT0"/>
<feature type="signal peptide" evidence="5">
    <location>
        <begin position="1"/>
        <end position="20"/>
    </location>
</feature>
<evidence type="ECO:0000256" key="4">
    <source>
        <dbReference type="RuleBase" id="RU003357"/>
    </source>
</evidence>
<dbReference type="Gene3D" id="2.40.170.20">
    <property type="entry name" value="TonB-dependent receptor, beta-barrel domain"/>
    <property type="match status" value="1"/>
</dbReference>
<feature type="domain" description="TonB-dependent receptor-like beta-barrel" evidence="6">
    <location>
        <begin position="408"/>
        <end position="713"/>
    </location>
</feature>
<dbReference type="PANTHER" id="PTHR47234">
    <property type="match status" value="1"/>
</dbReference>
<dbReference type="Pfam" id="PF00593">
    <property type="entry name" value="TonB_dep_Rec_b-barrel"/>
    <property type="match status" value="1"/>
</dbReference>
<accession>A0A520LJT0</accession>
<dbReference type="Proteomes" id="UP000318148">
    <property type="component" value="Unassembled WGS sequence"/>
</dbReference>
<evidence type="ECO:0000256" key="2">
    <source>
        <dbReference type="ARBA" id="ARBA00023136"/>
    </source>
</evidence>
<dbReference type="Pfam" id="PF07715">
    <property type="entry name" value="Plug"/>
    <property type="match status" value="1"/>
</dbReference>
<evidence type="ECO:0000259" key="7">
    <source>
        <dbReference type="Pfam" id="PF07715"/>
    </source>
</evidence>
<comment type="subcellular location">
    <subcellularLocation>
        <location evidence="1 4">Cell outer membrane</location>
    </subcellularLocation>
</comment>
<dbReference type="EMBL" id="SHBO01000063">
    <property type="protein sequence ID" value="RZO03769.1"/>
    <property type="molecule type" value="Genomic_DNA"/>
</dbReference>
<evidence type="ECO:0000256" key="1">
    <source>
        <dbReference type="ARBA" id="ARBA00004442"/>
    </source>
</evidence>
<dbReference type="SUPFAM" id="SSF56935">
    <property type="entry name" value="Porins"/>
    <property type="match status" value="1"/>
</dbReference>
<dbReference type="GO" id="GO:0009279">
    <property type="term" value="C:cell outer membrane"/>
    <property type="evidence" value="ECO:0007669"/>
    <property type="project" value="UniProtKB-SubCell"/>
</dbReference>
<dbReference type="InterPro" id="IPR037066">
    <property type="entry name" value="Plug_dom_sf"/>
</dbReference>
<dbReference type="InterPro" id="IPR000531">
    <property type="entry name" value="Beta-barrel_TonB"/>
</dbReference>
<keyword evidence="2 4" id="KW-0472">Membrane</keyword>
<dbReference type="InterPro" id="IPR012910">
    <property type="entry name" value="Plug_dom"/>
</dbReference>
<protein>
    <submittedName>
        <fullName evidence="8">TonB-dependent receptor</fullName>
    </submittedName>
</protein>
<sequence>MKLHKLFSILLLLPITFLFAQDESDVEEVVVVGSQIKGAKITGSLPVTVITAEDIESLAVESGEELFADLAENGNNGFNQTDFSGGYNASRGDVGSLDLRNIGTGNTVTLLNGRRLVQSPGYATEWVGGSYVPVSSVNSNTIPVYGAQRVEILRDGASAIYGADAVAGVINTVLKDDFDGLTMRVRQNWYDSFDAKDNKVSIQWGKTMSDGSNLSIYFDRYDRERIRGIEDPKWSDGDMRRLLPDPDEGGLGAFNDTTWRNASASSVWGQFYEGGNIFTIYRPDDSNCLSNSSSNLYNIPGLDHMCLYDSSSIRAESRTSYGQTYDKRGPLLRNNLVMFYNTTLDNGVEAYSEVSYYKSTSNKQLYGGAPLGMGSSSRNGGNTQPILVPSTNYWLNQLQRPNGDLFVDREGDSLWFRYFRFNTPRSWDSTRETWRIVQGFRGTYGDWDWDAGLVASAASSDMDNHGRQSMTLLNAALADSTPNAYNPFNAGLNSNEEPFTVSIFRNNTTDLYMADIKMSNPSVYSMPAGDVGVLVGAEIRAESMEDLRDPRINGTFVYSTPPEAANQSTFPYISDIVNSSPSPNTTGDRVVASIFAEAAIPLMENLDAQVAVRVENADDYGTNAVGKVAIGYSPTDWFKLRSSNSTSFRAPNLVTVNEGLVVRNNSQEDPLYTKAIGENYENYSIQRVARGNDALEGEESTNTSLGIVFTPGNN</sequence>
<evidence type="ECO:0000256" key="5">
    <source>
        <dbReference type="SAM" id="SignalP"/>
    </source>
</evidence>
<feature type="chain" id="PRO_5022111132" evidence="5">
    <location>
        <begin position="21"/>
        <end position="714"/>
    </location>
</feature>
<evidence type="ECO:0000259" key="6">
    <source>
        <dbReference type="Pfam" id="PF00593"/>
    </source>
</evidence>
<proteinExistence type="inferred from homology"/>
<comment type="caution">
    <text evidence="8">The sequence shown here is derived from an EMBL/GenBank/DDBJ whole genome shotgun (WGS) entry which is preliminary data.</text>
</comment>
<dbReference type="PANTHER" id="PTHR47234:SF3">
    <property type="entry name" value="SECRETIN_TONB SHORT N-TERMINAL DOMAIN-CONTAINING PROTEIN"/>
    <property type="match status" value="1"/>
</dbReference>
<keyword evidence="3" id="KW-0998">Cell outer membrane</keyword>
<gene>
    <name evidence="8" type="ORF">EVB02_04120</name>
</gene>
<keyword evidence="5" id="KW-0732">Signal</keyword>
<name>A0A520LJT0_9GAMM</name>
<evidence type="ECO:0000256" key="3">
    <source>
        <dbReference type="ARBA" id="ARBA00023237"/>
    </source>
</evidence>
<dbReference type="Gene3D" id="2.170.130.10">
    <property type="entry name" value="TonB-dependent receptor, plug domain"/>
    <property type="match status" value="1"/>
</dbReference>